<keyword evidence="1 5" id="KW-0963">Cytoplasm</keyword>
<dbReference type="PANTHER" id="PTHR33317">
    <property type="entry name" value="POLYNUCLEOTIDYL TRANSFERASE, RIBONUCLEASE H-LIKE SUPERFAMILY PROTEIN"/>
    <property type="match status" value="1"/>
</dbReference>
<gene>
    <name evidence="7" type="primary">ruvX</name>
    <name evidence="7" type="ORF">IAB19_08145</name>
</gene>
<dbReference type="InterPro" id="IPR037027">
    <property type="entry name" value="YqgF/RNaseH-like_dom_sf"/>
</dbReference>
<protein>
    <recommendedName>
        <fullName evidence="5">Putative pre-16S rRNA nuclease</fullName>
        <ecNumber evidence="5">3.1.-.-</ecNumber>
    </recommendedName>
</protein>
<comment type="caution">
    <text evidence="7">The sequence shown here is derived from an EMBL/GenBank/DDBJ whole genome shotgun (WGS) entry which is preliminary data.</text>
</comment>
<dbReference type="NCBIfam" id="TIGR00250">
    <property type="entry name" value="RNAse_H_YqgF"/>
    <property type="match status" value="1"/>
</dbReference>
<dbReference type="InterPro" id="IPR012337">
    <property type="entry name" value="RNaseH-like_sf"/>
</dbReference>
<dbReference type="GO" id="GO:0016788">
    <property type="term" value="F:hydrolase activity, acting on ester bonds"/>
    <property type="evidence" value="ECO:0007669"/>
    <property type="project" value="UniProtKB-UniRule"/>
</dbReference>
<evidence type="ECO:0000256" key="5">
    <source>
        <dbReference type="HAMAP-Rule" id="MF_00651"/>
    </source>
</evidence>
<dbReference type="EC" id="3.1.-.-" evidence="5"/>
<evidence type="ECO:0000259" key="6">
    <source>
        <dbReference type="SMART" id="SM00732"/>
    </source>
</evidence>
<dbReference type="Proteomes" id="UP000823631">
    <property type="component" value="Unassembled WGS sequence"/>
</dbReference>
<evidence type="ECO:0000256" key="2">
    <source>
        <dbReference type="ARBA" id="ARBA00022517"/>
    </source>
</evidence>
<dbReference type="HAMAP" id="MF_00651">
    <property type="entry name" value="Nuclease_YqgF"/>
    <property type="match status" value="1"/>
</dbReference>
<comment type="function">
    <text evidence="5">Could be a nuclease involved in processing of the 5'-end of pre-16S rRNA.</text>
</comment>
<feature type="domain" description="YqgF/RNase H-like" evidence="6">
    <location>
        <begin position="2"/>
        <end position="102"/>
    </location>
</feature>
<comment type="similarity">
    <text evidence="5">Belongs to the YqgF HJR family.</text>
</comment>
<dbReference type="GO" id="GO:0000967">
    <property type="term" value="P:rRNA 5'-end processing"/>
    <property type="evidence" value="ECO:0007669"/>
    <property type="project" value="UniProtKB-UniRule"/>
</dbReference>
<dbReference type="PANTHER" id="PTHR33317:SF4">
    <property type="entry name" value="POLYNUCLEOTIDYL TRANSFERASE, RIBONUCLEASE H-LIKE SUPERFAMILY PROTEIN"/>
    <property type="match status" value="1"/>
</dbReference>
<dbReference type="CDD" id="cd16964">
    <property type="entry name" value="YqgF"/>
    <property type="match status" value="1"/>
</dbReference>
<keyword evidence="3 5" id="KW-0540">Nuclease</keyword>
<keyword evidence="4 5" id="KW-0378">Hydrolase</keyword>
<dbReference type="GO" id="GO:0004518">
    <property type="term" value="F:nuclease activity"/>
    <property type="evidence" value="ECO:0007669"/>
    <property type="project" value="UniProtKB-KW"/>
</dbReference>
<evidence type="ECO:0000313" key="7">
    <source>
        <dbReference type="EMBL" id="MBO8416333.1"/>
    </source>
</evidence>
<sequence>MSFVLGFDFGLNSIGTALGNTITRTVRPLKAVRAKNGRPDDKMLEDLIAQWQPSLLVVGLPLMMDGSEQPLTQRARGFAKMLRRRFALEVKLVDERLSTKEAKELIFERGGFRALARDKGAVDNMSAAVILQEYFDSYCPFD</sequence>
<reference evidence="7" key="1">
    <citation type="submission" date="2020-10" db="EMBL/GenBank/DDBJ databases">
        <authorList>
            <person name="Gilroy R."/>
        </authorList>
    </citation>
    <scope>NUCLEOTIDE SEQUENCE</scope>
    <source>
        <strain evidence="7">17213</strain>
    </source>
</reference>
<evidence type="ECO:0000256" key="4">
    <source>
        <dbReference type="ARBA" id="ARBA00022801"/>
    </source>
</evidence>
<proteinExistence type="inferred from homology"/>
<accession>A0A9D9GT93</accession>
<dbReference type="Gene3D" id="3.30.420.140">
    <property type="entry name" value="YqgF/RNase H-like domain"/>
    <property type="match status" value="1"/>
</dbReference>
<dbReference type="EMBL" id="JADINH010000170">
    <property type="protein sequence ID" value="MBO8416333.1"/>
    <property type="molecule type" value="Genomic_DNA"/>
</dbReference>
<comment type="subcellular location">
    <subcellularLocation>
        <location evidence="5">Cytoplasm</location>
    </subcellularLocation>
</comment>
<keyword evidence="2 5" id="KW-0690">Ribosome biogenesis</keyword>
<evidence type="ECO:0000256" key="3">
    <source>
        <dbReference type="ARBA" id="ARBA00022722"/>
    </source>
</evidence>
<evidence type="ECO:0000256" key="1">
    <source>
        <dbReference type="ARBA" id="ARBA00022490"/>
    </source>
</evidence>
<evidence type="ECO:0000313" key="8">
    <source>
        <dbReference type="Proteomes" id="UP000823631"/>
    </source>
</evidence>
<dbReference type="GO" id="GO:0005829">
    <property type="term" value="C:cytosol"/>
    <property type="evidence" value="ECO:0007669"/>
    <property type="project" value="TreeGrafter"/>
</dbReference>
<dbReference type="Pfam" id="PF03652">
    <property type="entry name" value="RuvX"/>
    <property type="match status" value="1"/>
</dbReference>
<dbReference type="SMART" id="SM00732">
    <property type="entry name" value="YqgFc"/>
    <property type="match status" value="1"/>
</dbReference>
<dbReference type="InterPro" id="IPR005227">
    <property type="entry name" value="YqgF"/>
</dbReference>
<reference evidence="7" key="2">
    <citation type="journal article" date="2021" name="PeerJ">
        <title>Extensive microbial diversity within the chicken gut microbiome revealed by metagenomics and culture.</title>
        <authorList>
            <person name="Gilroy R."/>
            <person name="Ravi A."/>
            <person name="Getino M."/>
            <person name="Pursley I."/>
            <person name="Horton D.L."/>
            <person name="Alikhan N.F."/>
            <person name="Baker D."/>
            <person name="Gharbi K."/>
            <person name="Hall N."/>
            <person name="Watson M."/>
            <person name="Adriaenssens E.M."/>
            <person name="Foster-Nyarko E."/>
            <person name="Jarju S."/>
            <person name="Secka A."/>
            <person name="Antonio M."/>
            <person name="Oren A."/>
            <person name="Chaudhuri R.R."/>
            <person name="La Ragione R."/>
            <person name="Hildebrand F."/>
            <person name="Pallen M.J."/>
        </authorList>
    </citation>
    <scope>NUCLEOTIDE SEQUENCE</scope>
    <source>
        <strain evidence="7">17213</strain>
    </source>
</reference>
<dbReference type="AlphaFoldDB" id="A0A9D9GT93"/>
<organism evidence="7 8">
    <name type="scientific">Candidatus Avisuccinivibrio stercorigallinarum</name>
    <dbReference type="NCBI Taxonomy" id="2840704"/>
    <lineage>
        <taxon>Bacteria</taxon>
        <taxon>Pseudomonadati</taxon>
        <taxon>Pseudomonadota</taxon>
        <taxon>Gammaproteobacteria</taxon>
        <taxon>Aeromonadales</taxon>
        <taxon>Succinivibrionaceae</taxon>
        <taxon>Succinivibrionaceae incertae sedis</taxon>
        <taxon>Candidatus Avisuccinivibrio</taxon>
    </lineage>
</organism>
<name>A0A9D9GT93_9GAMM</name>
<dbReference type="SUPFAM" id="SSF53098">
    <property type="entry name" value="Ribonuclease H-like"/>
    <property type="match status" value="1"/>
</dbReference>
<dbReference type="InterPro" id="IPR006641">
    <property type="entry name" value="YqgF/RNaseH-like_dom"/>
</dbReference>